<evidence type="ECO:0000313" key="3">
    <source>
        <dbReference type="Proteomes" id="UP000184609"/>
    </source>
</evidence>
<dbReference type="AlphaFoldDB" id="A0A1M7Z3R4"/>
<dbReference type="Proteomes" id="UP000184609">
    <property type="component" value="Unassembled WGS sequence"/>
</dbReference>
<feature type="domain" description="NADP-dependent oxidoreductase" evidence="1">
    <location>
        <begin position="16"/>
        <end position="271"/>
    </location>
</feature>
<gene>
    <name evidence="2" type="ORF">SAMN04488108_0108</name>
</gene>
<dbReference type="InterPro" id="IPR023210">
    <property type="entry name" value="NADP_OxRdtase_dom"/>
</dbReference>
<dbReference type="InterPro" id="IPR053135">
    <property type="entry name" value="AKR2_Oxidoreductase"/>
</dbReference>
<dbReference type="OrthoDB" id="9773828at2"/>
<proteinExistence type="predicted"/>
<sequence>MNTIPLTNTDVKIPEISLGCMSLPQEKLTSQAIIHSAISHGINLLDTADLYQNGLNEEMVGEAIKGKRNEITLATKVGNQMRADGSGWDWNPKKEYILEAVEKSLKRLGTDRIDLYQLHGGTIDDPWEETLEAFEILKNQGKILAFGISSIRPNVIRKVMEMNPPATIMMQYNPLDRRPEEVVFPVLEQSETKVLVRGAFAKGLLINKDSRDYLGYDAAKVKSVQDFFNSFEFSPEALLIRFGLSQRAVGSLVIGASNVKQIERIARSYEESEGIEEDFIQAVRRKLPANFYHDHR</sequence>
<organism evidence="2 3">
    <name type="scientific">Algoriphagus zhangzhouensis</name>
    <dbReference type="NCBI Taxonomy" id="1073327"/>
    <lineage>
        <taxon>Bacteria</taxon>
        <taxon>Pseudomonadati</taxon>
        <taxon>Bacteroidota</taxon>
        <taxon>Cytophagia</taxon>
        <taxon>Cytophagales</taxon>
        <taxon>Cyclobacteriaceae</taxon>
        <taxon>Algoriphagus</taxon>
    </lineage>
</organism>
<dbReference type="SUPFAM" id="SSF51430">
    <property type="entry name" value="NAD(P)-linked oxidoreductase"/>
    <property type="match status" value="1"/>
</dbReference>
<dbReference type="Gene3D" id="3.20.20.100">
    <property type="entry name" value="NADP-dependent oxidoreductase domain"/>
    <property type="match status" value="1"/>
</dbReference>
<accession>A0A1M7Z3R4</accession>
<keyword evidence="3" id="KW-1185">Reference proteome</keyword>
<dbReference type="STRING" id="1073327.SAMN04488108_0108"/>
<dbReference type="EMBL" id="FRXN01000001">
    <property type="protein sequence ID" value="SHO59472.1"/>
    <property type="molecule type" value="Genomic_DNA"/>
</dbReference>
<dbReference type="Pfam" id="PF00248">
    <property type="entry name" value="Aldo_ket_red"/>
    <property type="match status" value="1"/>
</dbReference>
<name>A0A1M7Z3R4_9BACT</name>
<dbReference type="CDD" id="cd19086">
    <property type="entry name" value="AKR_AKR11C1"/>
    <property type="match status" value="1"/>
</dbReference>
<dbReference type="PANTHER" id="PTHR43312">
    <property type="entry name" value="D-THREO-ALDOSE 1-DEHYDROGENASE"/>
    <property type="match status" value="1"/>
</dbReference>
<dbReference type="InterPro" id="IPR036812">
    <property type="entry name" value="NAD(P)_OxRdtase_dom_sf"/>
</dbReference>
<reference evidence="3" key="1">
    <citation type="submission" date="2016-12" db="EMBL/GenBank/DDBJ databases">
        <authorList>
            <person name="Varghese N."/>
            <person name="Submissions S."/>
        </authorList>
    </citation>
    <scope>NUCLEOTIDE SEQUENCE [LARGE SCALE GENOMIC DNA]</scope>
    <source>
        <strain evidence="3">DSM 25035</strain>
    </source>
</reference>
<protein>
    <submittedName>
        <fullName evidence="2">Predicted oxidoreductase</fullName>
    </submittedName>
</protein>
<dbReference type="RefSeq" id="WP_073569806.1">
    <property type="nucleotide sequence ID" value="NZ_FRXN01000001.1"/>
</dbReference>
<evidence type="ECO:0000313" key="2">
    <source>
        <dbReference type="EMBL" id="SHO59472.1"/>
    </source>
</evidence>
<evidence type="ECO:0000259" key="1">
    <source>
        <dbReference type="Pfam" id="PF00248"/>
    </source>
</evidence>
<dbReference type="PANTHER" id="PTHR43312:SF1">
    <property type="entry name" value="NADP-DEPENDENT OXIDOREDUCTASE DOMAIN-CONTAINING PROTEIN"/>
    <property type="match status" value="1"/>
</dbReference>